<protein>
    <submittedName>
        <fullName evidence="1">Uncharacterized protein</fullName>
    </submittedName>
</protein>
<proteinExistence type="predicted"/>
<evidence type="ECO:0000313" key="1">
    <source>
        <dbReference type="EMBL" id="MPC24324.1"/>
    </source>
</evidence>
<gene>
    <name evidence="1" type="ORF">E2C01_017406</name>
</gene>
<reference evidence="1 2" key="1">
    <citation type="submission" date="2019-05" db="EMBL/GenBank/DDBJ databases">
        <title>Another draft genome of Portunus trituberculatus and its Hox gene families provides insights of decapod evolution.</title>
        <authorList>
            <person name="Jeong J.-H."/>
            <person name="Song I."/>
            <person name="Kim S."/>
            <person name="Choi T."/>
            <person name="Kim D."/>
            <person name="Ryu S."/>
            <person name="Kim W."/>
        </authorList>
    </citation>
    <scope>NUCLEOTIDE SEQUENCE [LARGE SCALE GENOMIC DNA]</scope>
    <source>
        <tissue evidence="1">Muscle</tissue>
    </source>
</reference>
<evidence type="ECO:0000313" key="2">
    <source>
        <dbReference type="Proteomes" id="UP000324222"/>
    </source>
</evidence>
<dbReference type="EMBL" id="VSRR010001316">
    <property type="protein sequence ID" value="MPC24324.1"/>
    <property type="molecule type" value="Genomic_DNA"/>
</dbReference>
<organism evidence="1 2">
    <name type="scientific">Portunus trituberculatus</name>
    <name type="common">Swimming crab</name>
    <name type="synonym">Neptunus trituberculatus</name>
    <dbReference type="NCBI Taxonomy" id="210409"/>
    <lineage>
        <taxon>Eukaryota</taxon>
        <taxon>Metazoa</taxon>
        <taxon>Ecdysozoa</taxon>
        <taxon>Arthropoda</taxon>
        <taxon>Crustacea</taxon>
        <taxon>Multicrustacea</taxon>
        <taxon>Malacostraca</taxon>
        <taxon>Eumalacostraca</taxon>
        <taxon>Eucarida</taxon>
        <taxon>Decapoda</taxon>
        <taxon>Pleocyemata</taxon>
        <taxon>Brachyura</taxon>
        <taxon>Eubrachyura</taxon>
        <taxon>Portunoidea</taxon>
        <taxon>Portunidae</taxon>
        <taxon>Portuninae</taxon>
        <taxon>Portunus</taxon>
    </lineage>
</organism>
<sequence>MKHTSLIYPLLVSGNFTDQELSLSEEPNLCLSTCSSQAWVTSVGEESGVTDQELSLSEEPNLCLSTCSTQAWVTSAGEESGVTGNAERYSNM</sequence>
<dbReference type="Proteomes" id="UP000324222">
    <property type="component" value="Unassembled WGS sequence"/>
</dbReference>
<accession>A0A5B7DTA2</accession>
<name>A0A5B7DTA2_PORTR</name>
<comment type="caution">
    <text evidence="1">The sequence shown here is derived from an EMBL/GenBank/DDBJ whole genome shotgun (WGS) entry which is preliminary data.</text>
</comment>
<dbReference type="AlphaFoldDB" id="A0A5B7DTA2"/>
<keyword evidence="2" id="KW-1185">Reference proteome</keyword>